<name>A0A166QZH0_9AGAM</name>
<reference evidence="1 2" key="1">
    <citation type="journal article" date="2016" name="Mol. Biol. Evol.">
        <title>Comparative Genomics of Early-Diverging Mushroom-Forming Fungi Provides Insights into the Origins of Lignocellulose Decay Capabilities.</title>
        <authorList>
            <person name="Nagy L.G."/>
            <person name="Riley R."/>
            <person name="Tritt A."/>
            <person name="Adam C."/>
            <person name="Daum C."/>
            <person name="Floudas D."/>
            <person name="Sun H."/>
            <person name="Yadav J.S."/>
            <person name="Pangilinan J."/>
            <person name="Larsson K.H."/>
            <person name="Matsuura K."/>
            <person name="Barry K."/>
            <person name="Labutti K."/>
            <person name="Kuo R."/>
            <person name="Ohm R.A."/>
            <person name="Bhattacharya S.S."/>
            <person name="Shirouzu T."/>
            <person name="Yoshinaga Y."/>
            <person name="Martin F.M."/>
            <person name="Grigoriev I.V."/>
            <person name="Hibbett D.S."/>
        </authorList>
    </citation>
    <scope>NUCLEOTIDE SEQUENCE [LARGE SCALE GENOMIC DNA]</scope>
    <source>
        <strain evidence="1 2">CBS 109695</strain>
    </source>
</reference>
<proteinExistence type="predicted"/>
<organism evidence="1 2">
    <name type="scientific">Athelia psychrophila</name>
    <dbReference type="NCBI Taxonomy" id="1759441"/>
    <lineage>
        <taxon>Eukaryota</taxon>
        <taxon>Fungi</taxon>
        <taxon>Dikarya</taxon>
        <taxon>Basidiomycota</taxon>
        <taxon>Agaricomycotina</taxon>
        <taxon>Agaricomycetes</taxon>
        <taxon>Agaricomycetidae</taxon>
        <taxon>Atheliales</taxon>
        <taxon>Atheliaceae</taxon>
        <taxon>Athelia</taxon>
    </lineage>
</organism>
<accession>A0A166QZH0</accession>
<gene>
    <name evidence="1" type="ORF">FIBSPDRAFT_886292</name>
</gene>
<dbReference type="AlphaFoldDB" id="A0A166QZH0"/>
<dbReference type="EMBL" id="KV417507">
    <property type="protein sequence ID" value="KZP27735.1"/>
    <property type="molecule type" value="Genomic_DNA"/>
</dbReference>
<protein>
    <submittedName>
        <fullName evidence="1">Uncharacterized protein</fullName>
    </submittedName>
</protein>
<dbReference type="Proteomes" id="UP000076532">
    <property type="component" value="Unassembled WGS sequence"/>
</dbReference>
<evidence type="ECO:0000313" key="2">
    <source>
        <dbReference type="Proteomes" id="UP000076532"/>
    </source>
</evidence>
<keyword evidence="2" id="KW-1185">Reference proteome</keyword>
<sequence length="221" mass="25813">MSVDQPVYVRDVDVWFPADPENRESEDEDFLHALNLNSEFVNDHAVCWIMDLPRRPVEFVNVFQSNVDASRLVWHMVDANVDISRPVWCMANANFDAHSAERCCDFRGQCMDQRESNKFLLRAMCKRKTAFKHDGMAIKPVQCIIEANPDVYKTERRRDLHGEELKQQESIKFVLCSLCMHKTVYGKRQAAKDDARPYSGRRRADERAEMHRGQVIKAMYL</sequence>
<evidence type="ECO:0000313" key="1">
    <source>
        <dbReference type="EMBL" id="KZP27735.1"/>
    </source>
</evidence>